<keyword evidence="3" id="KW-1185">Reference proteome</keyword>
<keyword evidence="1" id="KW-0472">Membrane</keyword>
<keyword evidence="1" id="KW-1133">Transmembrane helix</keyword>
<dbReference type="KEGG" id="nue:C5F50_10330"/>
<evidence type="ECO:0000313" key="2">
    <source>
        <dbReference type="EMBL" id="QLH07419.1"/>
    </source>
</evidence>
<evidence type="ECO:0000313" key="3">
    <source>
        <dbReference type="Proteomes" id="UP000509478"/>
    </source>
</evidence>
<dbReference type="RefSeq" id="WP_179371298.1">
    <property type="nucleotide sequence ID" value="NZ_CP026995.1"/>
</dbReference>
<dbReference type="AlphaFoldDB" id="A0A7D5R8A6"/>
<feature type="transmembrane region" description="Helical" evidence="1">
    <location>
        <begin position="6"/>
        <end position="27"/>
    </location>
</feature>
<evidence type="ECO:0000256" key="1">
    <source>
        <dbReference type="SAM" id="Phobius"/>
    </source>
</evidence>
<name>A0A7D5R8A6_9ARCH</name>
<keyword evidence="1" id="KW-0812">Transmembrane</keyword>
<sequence length="257" mass="29758">MTFHEIWSIVIPSVVGVVGVLSGIWIGQHLSDRKEERKENEVMEKMRYLLNADYTLINRMITNYEKSLKEWNDVIAKNDQIATLYVSDLNNMRDLIVAMGVKLGYFTYWDTITSSGNLMKLKPDELRIVNATHNSVSQIRNMQDESFRVFSNDVLTQIFQNTNMNQRISILRQKISLYITNSLEACRIIKEHMINVKQNISWVDLKTEPILAYKGVSNQSNKIKKEIFVREDGVTVYPSGMEVDRKGTILKMEKNNA</sequence>
<gene>
    <name evidence="2" type="ORF">C5F50_10330</name>
</gene>
<accession>A0A7D5R8A6</accession>
<organism evidence="2 3">
    <name type="scientific">Nitrosopumilus ureiphilus</name>
    <dbReference type="NCBI Taxonomy" id="1470067"/>
    <lineage>
        <taxon>Archaea</taxon>
        <taxon>Nitrososphaerota</taxon>
        <taxon>Nitrososphaeria</taxon>
        <taxon>Nitrosopumilales</taxon>
        <taxon>Nitrosopumilaceae</taxon>
        <taxon>Nitrosopumilus</taxon>
    </lineage>
</organism>
<dbReference type="EMBL" id="CP026995">
    <property type="protein sequence ID" value="QLH07419.1"/>
    <property type="molecule type" value="Genomic_DNA"/>
</dbReference>
<proteinExistence type="predicted"/>
<dbReference type="Proteomes" id="UP000509478">
    <property type="component" value="Chromosome"/>
</dbReference>
<dbReference type="GeneID" id="56068509"/>
<reference evidence="2 3" key="1">
    <citation type="submission" date="2018-02" db="EMBL/GenBank/DDBJ databases">
        <title>Complete genome of Nitrosopumilus ureaphilus PS0.</title>
        <authorList>
            <person name="Qin W."/>
            <person name="Zheng Y."/>
            <person name="Stahl D.A."/>
        </authorList>
    </citation>
    <scope>NUCLEOTIDE SEQUENCE [LARGE SCALE GENOMIC DNA]</scope>
    <source>
        <strain evidence="2 3">PS0</strain>
    </source>
</reference>
<protein>
    <submittedName>
        <fullName evidence="2">Uncharacterized protein</fullName>
    </submittedName>
</protein>